<dbReference type="AlphaFoldDB" id="A0A449BIX6"/>
<keyword evidence="2" id="KW-0808">Transferase</keyword>
<name>A0A449BIX6_9MOLU</name>
<reference evidence="2 3" key="1">
    <citation type="submission" date="2019-01" db="EMBL/GenBank/DDBJ databases">
        <authorList>
            <consortium name="Pathogen Informatics"/>
        </authorList>
    </citation>
    <scope>NUCLEOTIDE SEQUENCE [LARGE SCALE GENOMIC DNA]</scope>
    <source>
        <strain evidence="2 3">NCTC10172</strain>
    </source>
</reference>
<dbReference type="GO" id="GO:0016747">
    <property type="term" value="F:acyltransferase activity, transferring groups other than amino-acyl groups"/>
    <property type="evidence" value="ECO:0007669"/>
    <property type="project" value="InterPro"/>
</dbReference>
<evidence type="ECO:0000313" key="2">
    <source>
        <dbReference type="EMBL" id="VEU82415.1"/>
    </source>
</evidence>
<dbReference type="InterPro" id="IPR016181">
    <property type="entry name" value="Acyl_CoA_acyltransferase"/>
</dbReference>
<dbReference type="Gene3D" id="3.40.630.30">
    <property type="match status" value="1"/>
</dbReference>
<gene>
    <name evidence="2" type="ORF">NCTC10172_00426</name>
</gene>
<dbReference type="Pfam" id="PF00583">
    <property type="entry name" value="Acetyltransf_1"/>
    <property type="match status" value="1"/>
</dbReference>
<organism evidence="2 3">
    <name type="scientific">Acholeplasma hippikon</name>
    <dbReference type="NCBI Taxonomy" id="264636"/>
    <lineage>
        <taxon>Bacteria</taxon>
        <taxon>Bacillati</taxon>
        <taxon>Mycoplasmatota</taxon>
        <taxon>Mollicutes</taxon>
        <taxon>Acholeplasmatales</taxon>
        <taxon>Acholeplasmataceae</taxon>
        <taxon>Acholeplasma</taxon>
    </lineage>
</organism>
<dbReference type="SUPFAM" id="SSF55729">
    <property type="entry name" value="Acyl-CoA N-acyltransferases (Nat)"/>
    <property type="match status" value="1"/>
</dbReference>
<evidence type="ECO:0000313" key="3">
    <source>
        <dbReference type="Proteomes" id="UP000290909"/>
    </source>
</evidence>
<dbReference type="EMBL" id="LR215050">
    <property type="protein sequence ID" value="VEU82415.1"/>
    <property type="molecule type" value="Genomic_DNA"/>
</dbReference>
<dbReference type="Proteomes" id="UP000290909">
    <property type="component" value="Chromosome"/>
</dbReference>
<evidence type="ECO:0000259" key="1">
    <source>
        <dbReference type="PROSITE" id="PS51186"/>
    </source>
</evidence>
<dbReference type="STRING" id="1408416.GCA_000702765_00992"/>
<dbReference type="PROSITE" id="PS51186">
    <property type="entry name" value="GNAT"/>
    <property type="match status" value="1"/>
</dbReference>
<dbReference type="KEGG" id="ahk:NCTC10172_00426"/>
<keyword evidence="3" id="KW-1185">Reference proteome</keyword>
<feature type="domain" description="N-acetyltransferase" evidence="1">
    <location>
        <begin position="3"/>
        <end position="191"/>
    </location>
</feature>
<dbReference type="CDD" id="cd04301">
    <property type="entry name" value="NAT_SF"/>
    <property type="match status" value="1"/>
</dbReference>
<proteinExistence type="predicted"/>
<protein>
    <submittedName>
        <fullName evidence="2">Acetyltransferase (GNAT) family</fullName>
    </submittedName>
</protein>
<sequence>MDVIIRKISSLDADKYIEFFDYTAHDTKLEKDKCYCVGWNDSNDNLTYSDKDTRRTYAHKYVIEEKITGYIAELDNKIIGWVNVNHKTNCSQCANWKNYMSYVPMDQKKVLSIYCFVVNEKYYRQGIASQLLKKVIEDAIVEDYDLIESYPYEEKLHGYSNFGGYVSMYEKEGFKLTLKTEYGLVMQKKLKWGA</sequence>
<dbReference type="InterPro" id="IPR000182">
    <property type="entry name" value="GNAT_dom"/>
</dbReference>
<accession>A0A449BIX6</accession>